<dbReference type="PANTHER" id="PTHR43384:SF6">
    <property type="entry name" value="SEPTUM SITE-DETERMINING PROTEIN MIND HOMOLOG, CHLOROPLASTIC"/>
    <property type="match status" value="1"/>
</dbReference>
<protein>
    <submittedName>
        <fullName evidence="3">MinD-like ATPase involved in chromosome partitioning or flagellar assembly</fullName>
    </submittedName>
</protein>
<dbReference type="PANTHER" id="PTHR43384">
    <property type="entry name" value="SEPTUM SITE-DETERMINING PROTEIN MIND HOMOLOG, CHLOROPLASTIC-RELATED"/>
    <property type="match status" value="1"/>
</dbReference>
<proteinExistence type="predicted"/>
<dbReference type="EMBL" id="JACHMD010000001">
    <property type="protein sequence ID" value="MBB4666383.1"/>
    <property type="molecule type" value="Genomic_DNA"/>
</dbReference>
<keyword evidence="4" id="KW-1185">Reference proteome</keyword>
<dbReference type="Proteomes" id="UP000573729">
    <property type="component" value="Unassembled WGS sequence"/>
</dbReference>
<dbReference type="AlphaFoldDB" id="A0A7W7FIR8"/>
<comment type="caution">
    <text evidence="3">The sequence shown here is derived from an EMBL/GenBank/DDBJ whole genome shotgun (WGS) entry which is preliminary data.</text>
</comment>
<keyword evidence="3" id="KW-0282">Flagellum</keyword>
<sequence length="413" mass="42825">MKVVIAVDGFAGEELAERLRLDGVEVGTVVGRTAPSAATADALSAPEAAELLAVLGRADVLLLEGRPGALSAELIAACDRFAVRIVALCERTSDARRAASVGIDVRSIDDPVANLLSAAPARDDPEPTRGRVIAVWGPHGAPGRTTVAIEVACALATGSRHVALIDADSHAPSVALAAGLADEGPGFAAACRQAERGALTVSELARIAVSVGDVDVLTGLNRPGRWPELSAARVTDALEVSRSWADDVVVDVAASLERDEEIVSDLVDGPRRNAATLACLTAADSVVAVVAADPVGIARFVRAWPDVRAAIGTVPVRVVVNKTRSSVLGIDARGQIRRTLERYAGIGDVSFLPWDPKGVDAAMLAARPVAHAAPRSALATAVRRMVTENLSAQPRAVVPEPRPRALRRLARAG</sequence>
<keyword evidence="1" id="KW-0547">Nucleotide-binding</keyword>
<dbReference type="Gene3D" id="3.40.50.300">
    <property type="entry name" value="P-loop containing nucleotide triphosphate hydrolases"/>
    <property type="match status" value="1"/>
</dbReference>
<dbReference type="InterPro" id="IPR050625">
    <property type="entry name" value="ParA/MinD_ATPase"/>
</dbReference>
<name>A0A7W7FIR8_9MICO</name>
<dbReference type="GO" id="GO:0009898">
    <property type="term" value="C:cytoplasmic side of plasma membrane"/>
    <property type="evidence" value="ECO:0007669"/>
    <property type="project" value="TreeGrafter"/>
</dbReference>
<gene>
    <name evidence="3" type="ORF">BKA24_001092</name>
</gene>
<dbReference type="GO" id="GO:0051782">
    <property type="term" value="P:negative regulation of cell division"/>
    <property type="evidence" value="ECO:0007669"/>
    <property type="project" value="TreeGrafter"/>
</dbReference>
<reference evidence="3 4" key="1">
    <citation type="submission" date="2020-08" db="EMBL/GenBank/DDBJ databases">
        <title>Sequencing the genomes of 1000 actinobacteria strains.</title>
        <authorList>
            <person name="Klenk H.-P."/>
        </authorList>
    </citation>
    <scope>NUCLEOTIDE SEQUENCE [LARGE SCALE GENOMIC DNA]</scope>
    <source>
        <strain evidence="3 4">DSM 24947</strain>
    </source>
</reference>
<evidence type="ECO:0000313" key="4">
    <source>
        <dbReference type="Proteomes" id="UP000573729"/>
    </source>
</evidence>
<organism evidence="3 4">
    <name type="scientific">Microbacterium marinum</name>
    <dbReference type="NCBI Taxonomy" id="421115"/>
    <lineage>
        <taxon>Bacteria</taxon>
        <taxon>Bacillati</taxon>
        <taxon>Actinomycetota</taxon>
        <taxon>Actinomycetes</taxon>
        <taxon>Micrococcales</taxon>
        <taxon>Microbacteriaceae</taxon>
        <taxon>Microbacterium</taxon>
    </lineage>
</organism>
<dbReference type="GO" id="GO:0005524">
    <property type="term" value="F:ATP binding"/>
    <property type="evidence" value="ECO:0007669"/>
    <property type="project" value="UniProtKB-KW"/>
</dbReference>
<evidence type="ECO:0000313" key="3">
    <source>
        <dbReference type="EMBL" id="MBB4666383.1"/>
    </source>
</evidence>
<dbReference type="RefSeq" id="WP_184215931.1">
    <property type="nucleotide sequence ID" value="NZ_JACHMD010000001.1"/>
</dbReference>
<evidence type="ECO:0000256" key="2">
    <source>
        <dbReference type="ARBA" id="ARBA00022840"/>
    </source>
</evidence>
<keyword evidence="3" id="KW-0966">Cell projection</keyword>
<dbReference type="GO" id="GO:0005829">
    <property type="term" value="C:cytosol"/>
    <property type="evidence" value="ECO:0007669"/>
    <property type="project" value="TreeGrafter"/>
</dbReference>
<keyword evidence="3" id="KW-0969">Cilium</keyword>
<dbReference type="InterPro" id="IPR027417">
    <property type="entry name" value="P-loop_NTPase"/>
</dbReference>
<dbReference type="SUPFAM" id="SSF52540">
    <property type="entry name" value="P-loop containing nucleoside triphosphate hydrolases"/>
    <property type="match status" value="1"/>
</dbReference>
<dbReference type="GO" id="GO:0016887">
    <property type="term" value="F:ATP hydrolysis activity"/>
    <property type="evidence" value="ECO:0007669"/>
    <property type="project" value="TreeGrafter"/>
</dbReference>
<keyword evidence="2" id="KW-0067">ATP-binding</keyword>
<evidence type="ECO:0000256" key="1">
    <source>
        <dbReference type="ARBA" id="ARBA00022741"/>
    </source>
</evidence>
<accession>A0A7W7FIR8</accession>